<dbReference type="PROSITE" id="PS50969">
    <property type="entry name" value="FCP1"/>
    <property type="match status" value="1"/>
</dbReference>
<dbReference type="GO" id="GO:0005634">
    <property type="term" value="C:nucleus"/>
    <property type="evidence" value="ECO:0007669"/>
    <property type="project" value="UniProtKB-SubCell"/>
</dbReference>
<feature type="compositionally biased region" description="Acidic residues" evidence="7">
    <location>
        <begin position="685"/>
        <end position="709"/>
    </location>
</feature>
<feature type="region of interest" description="Disordered" evidence="7">
    <location>
        <begin position="342"/>
        <end position="436"/>
    </location>
</feature>
<evidence type="ECO:0000256" key="2">
    <source>
        <dbReference type="ARBA" id="ARBA00022801"/>
    </source>
</evidence>
<feature type="compositionally biased region" description="Acidic residues" evidence="7">
    <location>
        <begin position="781"/>
        <end position="802"/>
    </location>
</feature>
<dbReference type="InterPro" id="IPR039189">
    <property type="entry name" value="Fcp1"/>
</dbReference>
<dbReference type="EMBL" id="JAFIMR010000025">
    <property type="protein sequence ID" value="KAI1863555.1"/>
    <property type="molecule type" value="Genomic_DNA"/>
</dbReference>
<dbReference type="AlphaFoldDB" id="A0A9Q0AM79"/>
<name>A0A9Q0AM79_9PEZI</name>
<comment type="catalytic activity">
    <reaction evidence="4 6">
        <text>O-phospho-L-seryl-[protein] + H2O = L-seryl-[protein] + phosphate</text>
        <dbReference type="Rhea" id="RHEA:20629"/>
        <dbReference type="Rhea" id="RHEA-COMP:9863"/>
        <dbReference type="Rhea" id="RHEA-COMP:11604"/>
        <dbReference type="ChEBI" id="CHEBI:15377"/>
        <dbReference type="ChEBI" id="CHEBI:29999"/>
        <dbReference type="ChEBI" id="CHEBI:43474"/>
        <dbReference type="ChEBI" id="CHEBI:83421"/>
        <dbReference type="EC" id="3.1.3.16"/>
    </reaction>
</comment>
<organism evidence="10 11">
    <name type="scientific">Neoarthrinium moseri</name>
    <dbReference type="NCBI Taxonomy" id="1658444"/>
    <lineage>
        <taxon>Eukaryota</taxon>
        <taxon>Fungi</taxon>
        <taxon>Dikarya</taxon>
        <taxon>Ascomycota</taxon>
        <taxon>Pezizomycotina</taxon>
        <taxon>Sordariomycetes</taxon>
        <taxon>Xylariomycetidae</taxon>
        <taxon>Amphisphaeriales</taxon>
        <taxon>Apiosporaceae</taxon>
        <taxon>Neoarthrinium</taxon>
    </lineage>
</organism>
<proteinExistence type="predicted"/>
<dbReference type="EC" id="3.1.3.16" evidence="6"/>
<dbReference type="Gene3D" id="3.40.50.10190">
    <property type="entry name" value="BRCT domain"/>
    <property type="match status" value="1"/>
</dbReference>
<comment type="function">
    <text evidence="6">This promotes the activity of RNA polymerase II.</text>
</comment>
<evidence type="ECO:0000256" key="1">
    <source>
        <dbReference type="ARBA" id="ARBA00004123"/>
    </source>
</evidence>
<dbReference type="InterPro" id="IPR036412">
    <property type="entry name" value="HAD-like_sf"/>
</dbReference>
<gene>
    <name evidence="10" type="ORF">JX265_008772</name>
</gene>
<feature type="compositionally biased region" description="Polar residues" evidence="7">
    <location>
        <begin position="354"/>
        <end position="373"/>
    </location>
</feature>
<evidence type="ECO:0000259" key="8">
    <source>
        <dbReference type="PROSITE" id="PS50172"/>
    </source>
</evidence>
<sequence>MVNLKEFHIGSGLHYPITISRISKRKGEEVRRQDNLVQYTFKYKRTIGDPELDEEREIEETGVGDWSCPGDGIIVKWHIKEGEVIHRDQVLLGIDEPCPHDTQYAGLCTRCGKDMLESNWAAGTLDVERATIAMVHDNVALKVSPQEAAKKELELQERLLEARKLSLVVDLDQTVIHACVEPTIKDWQSDPNNPNYEAVKDVRSFELDDGPKQKDQPKCSYYIKLRPGLANFLEKMSELYEMHIYTMGTRAYAKEIAKIIDPQMKFFGNRVISRDENGSLAAKRLQRLFPVSTHMVVVIDDRADVWPLNRENLIKVTPYDFFKGIGDINSSFLPKRDDILAPSPTSLPLRPLPNGNSSQDAKDQTANPENPTVESDDENALFQLKTEEQEKELEKQLTERPLLHLQEELDKEDSTISEGVPTTELPEQNGHAEVHAQHRHNLLRDDDDELFHLEKHLSNLHQNFYTQHDSRVAARRKETGKKEITADSIPDVGKLLEWVKKRVLRGCSIVLSGLVPLGVDVHRSEIGLQIQSFGGELRTKISKNVTHLVISSSRPRTQKVRQAARIPSVRIVNQDWLAKSLAQWTQLDVEPFLITVHPSDRATETPLEESGRESLSISPPGVAGPEHHEDEDDGDDVPPDDSEAGDEGDDDEDENGEVQDVYGVMPTEPDDGERSPVDLNNADWGEIDAELDEFMGSDASDASDMDTDTESVSKGRKRRLDDDGTASDGDSVLAKKQRLARDRTTGLRNVRNAGEESRKGSGLPTPMGTGDEADGSRDQEGAEGGEDGDDDDDFDLEAELEAELAAGDTDVDAEAA</sequence>
<dbReference type="SUPFAM" id="SSF52113">
    <property type="entry name" value="BRCT domain"/>
    <property type="match status" value="1"/>
</dbReference>
<dbReference type="Gene3D" id="3.40.50.1000">
    <property type="entry name" value="HAD superfamily/HAD-like"/>
    <property type="match status" value="1"/>
</dbReference>
<dbReference type="PANTHER" id="PTHR23081:SF36">
    <property type="entry name" value="RNA POLYMERASE II SUBUNIT A C-TERMINAL DOMAIN PHOSPHATASE"/>
    <property type="match status" value="1"/>
</dbReference>
<evidence type="ECO:0000259" key="9">
    <source>
        <dbReference type="PROSITE" id="PS50969"/>
    </source>
</evidence>
<dbReference type="NCBIfam" id="TIGR02250">
    <property type="entry name" value="FCP1_euk"/>
    <property type="match status" value="1"/>
</dbReference>
<dbReference type="SUPFAM" id="SSF56784">
    <property type="entry name" value="HAD-like"/>
    <property type="match status" value="1"/>
</dbReference>
<comment type="catalytic activity">
    <reaction evidence="5 6">
        <text>O-phospho-L-threonyl-[protein] + H2O = L-threonyl-[protein] + phosphate</text>
        <dbReference type="Rhea" id="RHEA:47004"/>
        <dbReference type="Rhea" id="RHEA-COMP:11060"/>
        <dbReference type="Rhea" id="RHEA-COMP:11605"/>
        <dbReference type="ChEBI" id="CHEBI:15377"/>
        <dbReference type="ChEBI" id="CHEBI:30013"/>
        <dbReference type="ChEBI" id="CHEBI:43474"/>
        <dbReference type="ChEBI" id="CHEBI:61977"/>
        <dbReference type="EC" id="3.1.3.16"/>
    </reaction>
</comment>
<keyword evidence="11" id="KW-1185">Reference proteome</keyword>
<dbReference type="InterPro" id="IPR036420">
    <property type="entry name" value="BRCT_dom_sf"/>
</dbReference>
<dbReference type="SMART" id="SM00292">
    <property type="entry name" value="BRCT"/>
    <property type="match status" value="1"/>
</dbReference>
<keyword evidence="3 6" id="KW-0539">Nucleus</keyword>
<dbReference type="SMART" id="SM00577">
    <property type="entry name" value="CPDc"/>
    <property type="match status" value="1"/>
</dbReference>
<dbReference type="CDD" id="cd07521">
    <property type="entry name" value="HAD_FCP1-like"/>
    <property type="match status" value="1"/>
</dbReference>
<reference evidence="10" key="1">
    <citation type="submission" date="2021-03" db="EMBL/GenBank/DDBJ databases">
        <title>Revisited historic fungal species revealed as producer of novel bioactive compounds through whole genome sequencing and comparative genomics.</title>
        <authorList>
            <person name="Vignolle G.A."/>
            <person name="Hochenegger N."/>
            <person name="Mach R.L."/>
            <person name="Mach-Aigner A.R."/>
            <person name="Javad Rahimi M."/>
            <person name="Salim K.A."/>
            <person name="Chan C.M."/>
            <person name="Lim L.B.L."/>
            <person name="Cai F."/>
            <person name="Druzhinina I.S."/>
            <person name="U'Ren J.M."/>
            <person name="Derntl C."/>
        </authorList>
    </citation>
    <scope>NUCLEOTIDE SEQUENCE</scope>
    <source>
        <strain evidence="10">TUCIM 5799</strain>
    </source>
</reference>
<dbReference type="InterPro" id="IPR001357">
    <property type="entry name" value="BRCT_dom"/>
</dbReference>
<dbReference type="PROSITE" id="PS50172">
    <property type="entry name" value="BRCT"/>
    <property type="match status" value="1"/>
</dbReference>
<evidence type="ECO:0000313" key="11">
    <source>
        <dbReference type="Proteomes" id="UP000829685"/>
    </source>
</evidence>
<evidence type="ECO:0000256" key="7">
    <source>
        <dbReference type="SAM" id="MobiDB-lite"/>
    </source>
</evidence>
<dbReference type="GO" id="GO:0008420">
    <property type="term" value="F:RNA polymerase II CTD heptapeptide repeat phosphatase activity"/>
    <property type="evidence" value="ECO:0007669"/>
    <property type="project" value="UniProtKB-UniRule"/>
</dbReference>
<accession>A0A9Q0AM79</accession>
<feature type="compositionally biased region" description="Basic and acidic residues" evidence="7">
    <location>
        <begin position="385"/>
        <end position="414"/>
    </location>
</feature>
<dbReference type="CDD" id="cd17729">
    <property type="entry name" value="BRCT_CTDP1"/>
    <property type="match status" value="1"/>
</dbReference>
<feature type="compositionally biased region" description="Low complexity" evidence="7">
    <location>
        <begin position="342"/>
        <end position="353"/>
    </location>
</feature>
<keyword evidence="2 6" id="KW-0378">Hydrolase</keyword>
<dbReference type="Pfam" id="PF03031">
    <property type="entry name" value="NIF"/>
    <property type="match status" value="1"/>
</dbReference>
<evidence type="ECO:0000256" key="6">
    <source>
        <dbReference type="RuleBase" id="RU366066"/>
    </source>
</evidence>
<comment type="subcellular location">
    <subcellularLocation>
        <location evidence="1 6">Nucleus</location>
    </subcellularLocation>
</comment>
<evidence type="ECO:0000313" key="10">
    <source>
        <dbReference type="EMBL" id="KAI1863555.1"/>
    </source>
</evidence>
<dbReference type="InterPro" id="IPR011947">
    <property type="entry name" value="FCP1_euk"/>
</dbReference>
<feature type="region of interest" description="Disordered" evidence="7">
    <location>
        <begin position="602"/>
        <end position="816"/>
    </location>
</feature>
<feature type="domain" description="FCP1 homology" evidence="9">
    <location>
        <begin position="160"/>
        <end position="339"/>
    </location>
</feature>
<comment type="caution">
    <text evidence="10">The sequence shown here is derived from an EMBL/GenBank/DDBJ whole genome shotgun (WGS) entry which is preliminary data.</text>
</comment>
<dbReference type="InterPro" id="IPR004274">
    <property type="entry name" value="FCP1_dom"/>
</dbReference>
<evidence type="ECO:0000256" key="3">
    <source>
        <dbReference type="ARBA" id="ARBA00023242"/>
    </source>
</evidence>
<protein>
    <recommendedName>
        <fullName evidence="6">RNA polymerase II subunit A C-terminal domain phosphatase</fullName>
        <ecNumber evidence="6">3.1.3.16</ecNumber>
    </recommendedName>
</protein>
<dbReference type="InterPro" id="IPR023214">
    <property type="entry name" value="HAD_sf"/>
</dbReference>
<evidence type="ECO:0000256" key="5">
    <source>
        <dbReference type="ARBA" id="ARBA00048336"/>
    </source>
</evidence>
<dbReference type="Pfam" id="PF00533">
    <property type="entry name" value="BRCT"/>
    <property type="match status" value="1"/>
</dbReference>
<feature type="compositionally biased region" description="Acidic residues" evidence="7">
    <location>
        <begin position="629"/>
        <end position="657"/>
    </location>
</feature>
<dbReference type="Proteomes" id="UP000829685">
    <property type="component" value="Unassembled WGS sequence"/>
</dbReference>
<feature type="domain" description="BRCT" evidence="8">
    <location>
        <begin position="499"/>
        <end position="594"/>
    </location>
</feature>
<dbReference type="PANTHER" id="PTHR23081">
    <property type="entry name" value="RNA POLYMERASE II CTD PHOSPHATASE"/>
    <property type="match status" value="1"/>
</dbReference>
<evidence type="ECO:0000256" key="4">
    <source>
        <dbReference type="ARBA" id="ARBA00047761"/>
    </source>
</evidence>